<evidence type="ECO:0000313" key="2">
    <source>
        <dbReference type="EMBL" id="MBP2409749.1"/>
    </source>
</evidence>
<gene>
    <name evidence="2" type="ORF">JOF44_002652</name>
</gene>
<dbReference type="RefSeq" id="WP_209892264.1">
    <property type="nucleotide sequence ID" value="NZ_BAAAJV010000006.1"/>
</dbReference>
<proteinExistence type="predicted"/>
<keyword evidence="3" id="KW-1185">Reference proteome</keyword>
<organism evidence="2 3">
    <name type="scientific">Brachybacterium fresconis</name>
    <dbReference type="NCBI Taxonomy" id="173363"/>
    <lineage>
        <taxon>Bacteria</taxon>
        <taxon>Bacillati</taxon>
        <taxon>Actinomycetota</taxon>
        <taxon>Actinomycetes</taxon>
        <taxon>Micrococcales</taxon>
        <taxon>Dermabacteraceae</taxon>
        <taxon>Brachybacterium</taxon>
    </lineage>
</organism>
<sequence length="1032" mass="115362">MTDVISRSVLDAIKQLPGDRPKDLLRAIDRQLEDDDLDPLAETDLVRRLTPGDANDPVQRAFHLLLNSWNAAPALHEKVTGGETEPFTPERRAQIYKALGLEETSVRQLSSFFHLKDNSPTVISKKQEWSQWYSPESLQGHYWPRYRELLARKNFDPDAIMGLDLATDEIVERLANPSDPDIWQTKGLVVGHVQSGKTANFTGVLAKAIDAGYKLVIVLTGTYDNLRSQTQKRLDMELVGRENILQGQFQDYLAAEQAKKDATSDREKSEAAARLAELAGTHDYASTEDADWQEGNFLETPEPLDHIDVPWITRLTNNKFDYRALKTGLDALDFQNNLPFPMLPLHDAANLPRVNVRLAIMKKNSSVLKKLAGDLAKIRTKLEDVPTLIIDDEADQASINTKRTKRTSKTAEEKERTAINGHISDMLRTLPRSQYVAYTATPFANVFVDMEDDHDIFPKDFILSLKTSPEYMGAKELHDLESPIDDTPRHSNRAAFHRPVPLDSEADREKALRDALDSYVLTGATKLLREEQGFGKYRHHTMLVHESQSTGVHSDTQQELKDLWRRNAYGVPSTKARLRALWVEDFVEVSRARAEEGAPVPTFDELWPYIGPAVRLIERGDSPVVLVNGSKDADYAKEDIAFEKRSVWKILVGGAKLSRGFTVEGLTVSVYTRVTLAADTLMQMGRWFGYRKGYRDLVRVYLGSQIERRGVPGGVDLYEAFTSIARDEEDFRVELDQYAGFNDDGSPRVLPIDVPPLVVQRLPWLKPTSPSKMYNSEITSKGIGGRLQDYPFQAPRGNGNGNRRAVENALGLVRSLGEIVSPTDDKAFLTDAGAGHPYGAHFGTVPAERVLELFSVMPWISRGMYRPDEEFFRGLIDSGKLTSFGVVVPQLKGGRQVLPGTVAGHPDVELDFITRNRRRDRDGFSGSSRRQRPAVERIAMLPDAMGQGGELAEELAAERRGGLLLSFSGDFDPKSGTKLSDFPAGSSLPPEDVAVHLSISFPYSAAPKGVIMRKVRREDQPDRAFVEKPPEV</sequence>
<evidence type="ECO:0000259" key="1">
    <source>
        <dbReference type="Pfam" id="PF10593"/>
    </source>
</evidence>
<evidence type="ECO:0000313" key="3">
    <source>
        <dbReference type="Proteomes" id="UP000698222"/>
    </source>
</evidence>
<protein>
    <recommendedName>
        <fullName evidence="1">Putative endonuclease Z1 domain-containing protein</fullName>
    </recommendedName>
</protein>
<accession>A0ABS4YLT1</accession>
<name>A0ABS4YLT1_9MICO</name>
<feature type="domain" description="Putative endonuclease Z1" evidence="1">
    <location>
        <begin position="512"/>
        <end position="751"/>
    </location>
</feature>
<dbReference type="EMBL" id="JAGIOC010000001">
    <property type="protein sequence ID" value="MBP2409749.1"/>
    <property type="molecule type" value="Genomic_DNA"/>
</dbReference>
<comment type="caution">
    <text evidence="2">The sequence shown here is derived from an EMBL/GenBank/DDBJ whole genome shotgun (WGS) entry which is preliminary data.</text>
</comment>
<dbReference type="Pfam" id="PF10593">
    <property type="entry name" value="Z1"/>
    <property type="match status" value="1"/>
</dbReference>
<dbReference type="Proteomes" id="UP000698222">
    <property type="component" value="Unassembled WGS sequence"/>
</dbReference>
<dbReference type="InterPro" id="IPR018310">
    <property type="entry name" value="Put_endonuclease_Z1-dom"/>
</dbReference>
<reference evidence="2 3" key="1">
    <citation type="submission" date="2021-03" db="EMBL/GenBank/DDBJ databases">
        <title>Sequencing the genomes of 1000 actinobacteria strains.</title>
        <authorList>
            <person name="Klenk H.-P."/>
        </authorList>
    </citation>
    <scope>NUCLEOTIDE SEQUENCE [LARGE SCALE GENOMIC DNA]</scope>
    <source>
        <strain evidence="2 3">DSM 14564</strain>
    </source>
</reference>